<proteinExistence type="predicted"/>
<accession>A0A812EQ61</accession>
<gene>
    <name evidence="3" type="ORF">SPHA_79980</name>
</gene>
<comment type="caution">
    <text evidence="3">The sequence shown here is derived from an EMBL/GenBank/DDBJ whole genome shotgun (WGS) entry which is preliminary data.</text>
</comment>
<dbReference type="AlphaFoldDB" id="A0A812EQ61"/>
<evidence type="ECO:0000256" key="1">
    <source>
        <dbReference type="SAM" id="MobiDB-lite"/>
    </source>
</evidence>
<feature type="compositionally biased region" description="Basic residues" evidence="1">
    <location>
        <begin position="208"/>
        <end position="225"/>
    </location>
</feature>
<evidence type="ECO:0000259" key="2">
    <source>
        <dbReference type="Pfam" id="PF23055"/>
    </source>
</evidence>
<evidence type="ECO:0000313" key="4">
    <source>
        <dbReference type="Proteomes" id="UP000597762"/>
    </source>
</evidence>
<dbReference type="PANTHER" id="PTHR33327:SF3">
    <property type="entry name" value="RNA-DIRECTED DNA POLYMERASE"/>
    <property type="match status" value="1"/>
</dbReference>
<dbReference type="EMBL" id="CAHIKZ030005586">
    <property type="protein sequence ID" value="CAE1330717.1"/>
    <property type="molecule type" value="Genomic_DNA"/>
</dbReference>
<dbReference type="PANTHER" id="PTHR33327">
    <property type="entry name" value="ENDONUCLEASE"/>
    <property type="match status" value="1"/>
</dbReference>
<protein>
    <recommendedName>
        <fullName evidence="2">DUF7041 domain-containing protein</fullName>
    </recommendedName>
</protein>
<feature type="domain" description="DUF7041" evidence="2">
    <location>
        <begin position="26"/>
        <end position="107"/>
    </location>
</feature>
<keyword evidence="4" id="KW-1185">Reference proteome</keyword>
<dbReference type="InterPro" id="IPR055469">
    <property type="entry name" value="DUF7041"/>
</dbReference>
<dbReference type="Proteomes" id="UP000597762">
    <property type="component" value="Unassembled WGS sequence"/>
</dbReference>
<feature type="compositionally biased region" description="Low complexity" evidence="1">
    <location>
        <begin position="226"/>
        <end position="235"/>
    </location>
</feature>
<sequence>MDKRLAEKMAENTDPEINTSAALIQLPPYNSINTRSWFIQLEAIFSARKVTRQDTKYASVVQALPASIVEEVEDILLNTPDQLPYTCLKEAILKRTGHSDEDLIRDLFSNVSLGDRTPSQLLRLGNNTMAEPILRGLWMDRLPPNIMQVLALVPVETPLDIVADSADKIYSQAHQKVHQVENHGNHTLRLEEEMTQLRTELRDLKLSLCRKQRSPAPRTRNRSRTRSSSPGRRNTANGSTIETYGTKDLTLNINLRRDFKWSFTVADVKTPLLGADFLAHYNLAVHMKTRTLSDNTTSIKITGIPSGFNTTRISVATQHDPRYVEILLRYKHLTQPIKPTDAGDHQTQQKTNKDHRTTSLFTATTTPSTQISICQESV</sequence>
<organism evidence="3 4">
    <name type="scientific">Acanthosepion pharaonis</name>
    <name type="common">Pharaoh cuttlefish</name>
    <name type="synonym">Sepia pharaonis</name>
    <dbReference type="NCBI Taxonomy" id="158019"/>
    <lineage>
        <taxon>Eukaryota</taxon>
        <taxon>Metazoa</taxon>
        <taxon>Spiralia</taxon>
        <taxon>Lophotrochozoa</taxon>
        <taxon>Mollusca</taxon>
        <taxon>Cephalopoda</taxon>
        <taxon>Coleoidea</taxon>
        <taxon>Decapodiformes</taxon>
        <taxon>Sepiida</taxon>
        <taxon>Sepiina</taxon>
        <taxon>Sepiidae</taxon>
        <taxon>Acanthosepion</taxon>
    </lineage>
</organism>
<name>A0A812EQ61_ACAPH</name>
<dbReference type="OrthoDB" id="6251906at2759"/>
<feature type="region of interest" description="Disordered" evidence="1">
    <location>
        <begin position="208"/>
        <end position="241"/>
    </location>
</feature>
<reference evidence="3" key="1">
    <citation type="submission" date="2021-01" db="EMBL/GenBank/DDBJ databases">
        <authorList>
            <person name="Li R."/>
            <person name="Bekaert M."/>
        </authorList>
    </citation>
    <scope>NUCLEOTIDE SEQUENCE</scope>
    <source>
        <strain evidence="3">Farmed</strain>
    </source>
</reference>
<evidence type="ECO:0000313" key="3">
    <source>
        <dbReference type="EMBL" id="CAE1330717.1"/>
    </source>
</evidence>
<dbReference type="Pfam" id="PF23055">
    <property type="entry name" value="DUF7041"/>
    <property type="match status" value="1"/>
</dbReference>